<gene>
    <name evidence="1" type="ORF">DSO57_1032564</name>
</gene>
<dbReference type="EMBL" id="QTSX02006635">
    <property type="protein sequence ID" value="KAJ9052605.1"/>
    <property type="molecule type" value="Genomic_DNA"/>
</dbReference>
<organism evidence="1 2">
    <name type="scientific">Entomophthora muscae</name>
    <dbReference type="NCBI Taxonomy" id="34485"/>
    <lineage>
        <taxon>Eukaryota</taxon>
        <taxon>Fungi</taxon>
        <taxon>Fungi incertae sedis</taxon>
        <taxon>Zoopagomycota</taxon>
        <taxon>Entomophthoromycotina</taxon>
        <taxon>Entomophthoromycetes</taxon>
        <taxon>Entomophthorales</taxon>
        <taxon>Entomophthoraceae</taxon>
        <taxon>Entomophthora</taxon>
    </lineage>
</organism>
<keyword evidence="2" id="KW-1185">Reference proteome</keyword>
<name>A0ACC2RR91_9FUNG</name>
<reference evidence="1" key="1">
    <citation type="submission" date="2022-04" db="EMBL/GenBank/DDBJ databases">
        <title>Genome of the entomopathogenic fungus Entomophthora muscae.</title>
        <authorList>
            <person name="Elya C."/>
            <person name="Lovett B.R."/>
            <person name="Lee E."/>
            <person name="Macias A.M."/>
            <person name="Hajek A.E."/>
            <person name="De Bivort B.L."/>
            <person name="Kasson M.T."/>
            <person name="De Fine Licht H.H."/>
            <person name="Stajich J.E."/>
        </authorList>
    </citation>
    <scope>NUCLEOTIDE SEQUENCE</scope>
    <source>
        <strain evidence="1">Berkeley</strain>
    </source>
</reference>
<comment type="caution">
    <text evidence="1">The sequence shown here is derived from an EMBL/GenBank/DDBJ whole genome shotgun (WGS) entry which is preliminary data.</text>
</comment>
<evidence type="ECO:0000313" key="2">
    <source>
        <dbReference type="Proteomes" id="UP001165960"/>
    </source>
</evidence>
<protein>
    <submittedName>
        <fullName evidence="1">Uncharacterized protein</fullName>
    </submittedName>
</protein>
<accession>A0ACC2RR91</accession>
<proteinExistence type="predicted"/>
<dbReference type="Proteomes" id="UP001165960">
    <property type="component" value="Unassembled WGS sequence"/>
</dbReference>
<sequence>MLALVPSFIVLDQEVAPEPLLSFPGVPLLSQLAPSSQPMSAATGELPLVSSIPSTEGSPGSNPGHDTPELIVVF</sequence>
<evidence type="ECO:0000313" key="1">
    <source>
        <dbReference type="EMBL" id="KAJ9052605.1"/>
    </source>
</evidence>